<name>A0A388L1Z6_CHABU</name>
<reference evidence="1 2" key="1">
    <citation type="journal article" date="2018" name="Cell">
        <title>The Chara Genome: Secondary Complexity and Implications for Plant Terrestrialization.</title>
        <authorList>
            <person name="Nishiyama T."/>
            <person name="Sakayama H."/>
            <person name="Vries J.D."/>
            <person name="Buschmann H."/>
            <person name="Saint-Marcoux D."/>
            <person name="Ullrich K.K."/>
            <person name="Haas F.B."/>
            <person name="Vanderstraeten L."/>
            <person name="Becker D."/>
            <person name="Lang D."/>
            <person name="Vosolsobe S."/>
            <person name="Rombauts S."/>
            <person name="Wilhelmsson P.K.I."/>
            <person name="Janitza P."/>
            <person name="Kern R."/>
            <person name="Heyl A."/>
            <person name="Rumpler F."/>
            <person name="Villalobos L.I.A.C."/>
            <person name="Clay J.M."/>
            <person name="Skokan R."/>
            <person name="Toyoda A."/>
            <person name="Suzuki Y."/>
            <person name="Kagoshima H."/>
            <person name="Schijlen E."/>
            <person name="Tajeshwar N."/>
            <person name="Catarino B."/>
            <person name="Hetherington A.J."/>
            <person name="Saltykova A."/>
            <person name="Bonnot C."/>
            <person name="Breuninger H."/>
            <person name="Symeonidi A."/>
            <person name="Radhakrishnan G.V."/>
            <person name="Van Nieuwerburgh F."/>
            <person name="Deforce D."/>
            <person name="Chang C."/>
            <person name="Karol K.G."/>
            <person name="Hedrich R."/>
            <person name="Ulvskov P."/>
            <person name="Glockner G."/>
            <person name="Delwiche C.F."/>
            <person name="Petrasek J."/>
            <person name="Van de Peer Y."/>
            <person name="Friml J."/>
            <person name="Beilby M."/>
            <person name="Dolan L."/>
            <person name="Kohara Y."/>
            <person name="Sugano S."/>
            <person name="Fujiyama A."/>
            <person name="Delaux P.-M."/>
            <person name="Quint M."/>
            <person name="TheiBen G."/>
            <person name="Hagemann M."/>
            <person name="Harholt J."/>
            <person name="Dunand C."/>
            <person name="Zachgo S."/>
            <person name="Langdale J."/>
            <person name="Maumus F."/>
            <person name="Straeten D.V.D."/>
            <person name="Gould S.B."/>
            <person name="Rensing S.A."/>
        </authorList>
    </citation>
    <scope>NUCLEOTIDE SEQUENCE [LARGE SCALE GENOMIC DNA]</scope>
    <source>
        <strain evidence="1 2">S276</strain>
    </source>
</reference>
<dbReference type="EMBL" id="BFEA01000242">
    <property type="protein sequence ID" value="GBG76335.1"/>
    <property type="molecule type" value="Genomic_DNA"/>
</dbReference>
<evidence type="ECO:0000313" key="1">
    <source>
        <dbReference type="EMBL" id="GBG76335.1"/>
    </source>
</evidence>
<dbReference type="OrthoDB" id="1911379at2759"/>
<organism evidence="1 2">
    <name type="scientific">Chara braunii</name>
    <name type="common">Braun's stonewort</name>
    <dbReference type="NCBI Taxonomy" id="69332"/>
    <lineage>
        <taxon>Eukaryota</taxon>
        <taxon>Viridiplantae</taxon>
        <taxon>Streptophyta</taxon>
        <taxon>Charophyceae</taxon>
        <taxon>Charales</taxon>
        <taxon>Characeae</taxon>
        <taxon>Chara</taxon>
    </lineage>
</organism>
<accession>A0A388L1Z6</accession>
<keyword evidence="2" id="KW-1185">Reference proteome</keyword>
<dbReference type="Proteomes" id="UP000265515">
    <property type="component" value="Unassembled WGS sequence"/>
</dbReference>
<evidence type="ECO:0000313" key="2">
    <source>
        <dbReference type="Proteomes" id="UP000265515"/>
    </source>
</evidence>
<dbReference type="Gramene" id="GBG76335">
    <property type="protein sequence ID" value="GBG76335"/>
    <property type="gene ID" value="CBR_g22082"/>
</dbReference>
<proteinExistence type="predicted"/>
<sequence>MEHKLATAHTEMQRLLTENQRLAVTLMAPLQEQAQGEVQRLRLREASIWKLMERNAAVTEDLRTIEPLKKEGYAARVGLHSL</sequence>
<protein>
    <submittedName>
        <fullName evidence="1">Uncharacterized protein</fullName>
    </submittedName>
</protein>
<comment type="caution">
    <text evidence="1">The sequence shown here is derived from an EMBL/GenBank/DDBJ whole genome shotgun (WGS) entry which is preliminary data.</text>
</comment>
<gene>
    <name evidence="1" type="ORF">CBR_g22082</name>
</gene>
<dbReference type="AlphaFoldDB" id="A0A388L1Z6"/>